<dbReference type="Proteomes" id="UP000288812">
    <property type="component" value="Unassembled WGS sequence"/>
</dbReference>
<dbReference type="PANTHER" id="PTHR10458">
    <property type="entry name" value="PEPTIDE DEFORMYLASE"/>
    <property type="match status" value="1"/>
</dbReference>
<dbReference type="InterPro" id="IPR023635">
    <property type="entry name" value="Peptide_deformylase"/>
</dbReference>
<gene>
    <name evidence="2 3" type="primary">def</name>
    <name evidence="3" type="ORF">EF514_05440</name>
</gene>
<dbReference type="PRINTS" id="PR01576">
    <property type="entry name" value="PDEFORMYLASE"/>
</dbReference>
<evidence type="ECO:0000313" key="3">
    <source>
        <dbReference type="EMBL" id="RVU54764.1"/>
    </source>
</evidence>
<reference evidence="3 4" key="1">
    <citation type="submission" date="2018-11" db="EMBL/GenBank/DDBJ databases">
        <title>Genome sequencing and assembly of Anaerosphaera sp. nov., GS7-6-2.</title>
        <authorList>
            <person name="Rettenmaier R."/>
            <person name="Liebl W."/>
            <person name="Zverlov V."/>
        </authorList>
    </citation>
    <scope>NUCLEOTIDE SEQUENCE [LARGE SCALE GENOMIC DNA]</scope>
    <source>
        <strain evidence="3 4">GS7-6-2</strain>
    </source>
</reference>
<comment type="caution">
    <text evidence="3">The sequence shown here is derived from an EMBL/GenBank/DDBJ whole genome shotgun (WGS) entry which is preliminary data.</text>
</comment>
<keyword evidence="2 3" id="KW-0378">Hydrolase</keyword>
<dbReference type="CDD" id="cd00487">
    <property type="entry name" value="Pep_deformylase"/>
    <property type="match status" value="1"/>
</dbReference>
<keyword evidence="4" id="KW-1185">Reference proteome</keyword>
<feature type="binding site" evidence="2">
    <location>
        <position position="135"/>
    </location>
    <ligand>
        <name>Fe cation</name>
        <dbReference type="ChEBI" id="CHEBI:24875"/>
    </ligand>
</feature>
<comment type="similarity">
    <text evidence="1 2">Belongs to the polypeptide deformylase family.</text>
</comment>
<accession>A0A437S6Y7</accession>
<organism evidence="3 4">
    <name type="scientific">Anaerosphaera multitolerans</name>
    <dbReference type="NCBI Taxonomy" id="2487351"/>
    <lineage>
        <taxon>Bacteria</taxon>
        <taxon>Bacillati</taxon>
        <taxon>Bacillota</taxon>
        <taxon>Tissierellia</taxon>
        <taxon>Tissierellales</taxon>
        <taxon>Peptoniphilaceae</taxon>
        <taxon>Anaerosphaera</taxon>
    </lineage>
</organism>
<feature type="active site" evidence="2">
    <location>
        <position position="132"/>
    </location>
</feature>
<dbReference type="EC" id="3.5.1.88" evidence="2"/>
<dbReference type="NCBIfam" id="TIGR00079">
    <property type="entry name" value="pept_deformyl"/>
    <property type="match status" value="1"/>
</dbReference>
<evidence type="ECO:0000256" key="1">
    <source>
        <dbReference type="ARBA" id="ARBA00010759"/>
    </source>
</evidence>
<feature type="binding site" evidence="2">
    <location>
        <position position="131"/>
    </location>
    <ligand>
        <name>Fe cation</name>
        <dbReference type="ChEBI" id="CHEBI:24875"/>
    </ligand>
</feature>
<protein>
    <recommendedName>
        <fullName evidence="2">Peptide deformylase</fullName>
        <shortName evidence="2">PDF</shortName>
        <ecNumber evidence="2">3.5.1.88</ecNumber>
    </recommendedName>
    <alternativeName>
        <fullName evidence="2">Polypeptide deformylase</fullName>
    </alternativeName>
</protein>
<dbReference type="AlphaFoldDB" id="A0A437S6Y7"/>
<dbReference type="EMBL" id="RLIH01000006">
    <property type="protein sequence ID" value="RVU54764.1"/>
    <property type="molecule type" value="Genomic_DNA"/>
</dbReference>
<dbReference type="OrthoDB" id="9784988at2"/>
<dbReference type="PANTHER" id="PTHR10458:SF22">
    <property type="entry name" value="PEPTIDE DEFORMYLASE"/>
    <property type="match status" value="1"/>
</dbReference>
<dbReference type="SUPFAM" id="SSF56420">
    <property type="entry name" value="Peptide deformylase"/>
    <property type="match status" value="1"/>
</dbReference>
<dbReference type="Pfam" id="PF01327">
    <property type="entry name" value="Pep_deformylase"/>
    <property type="match status" value="1"/>
</dbReference>
<feature type="binding site" evidence="2">
    <location>
        <position position="89"/>
    </location>
    <ligand>
        <name>Fe cation</name>
        <dbReference type="ChEBI" id="CHEBI:24875"/>
    </ligand>
</feature>
<keyword evidence="2" id="KW-0408">Iron</keyword>
<proteinExistence type="inferred from homology"/>
<evidence type="ECO:0000313" key="4">
    <source>
        <dbReference type="Proteomes" id="UP000288812"/>
    </source>
</evidence>
<dbReference type="RefSeq" id="WP_127724417.1">
    <property type="nucleotide sequence ID" value="NZ_RLIH01000006.1"/>
</dbReference>
<dbReference type="Gene3D" id="3.90.45.10">
    <property type="entry name" value="Peptide deformylase"/>
    <property type="match status" value="1"/>
</dbReference>
<comment type="function">
    <text evidence="2">Removes the formyl group from the N-terminal Met of newly synthesized proteins. Requires at least a dipeptide for an efficient rate of reaction. N-terminal L-methionine is a prerequisite for activity but the enzyme has broad specificity at other positions.</text>
</comment>
<dbReference type="GO" id="GO:0042586">
    <property type="term" value="F:peptide deformylase activity"/>
    <property type="evidence" value="ECO:0007669"/>
    <property type="project" value="UniProtKB-UniRule"/>
</dbReference>
<comment type="cofactor">
    <cofactor evidence="2">
        <name>Fe(2+)</name>
        <dbReference type="ChEBI" id="CHEBI:29033"/>
    </cofactor>
    <text evidence="2">Binds 1 Fe(2+) ion.</text>
</comment>
<sequence length="160" mass="18215">MAKRVIRTDEDPILRKKSREVTKIDDKIKILIEDMYETMDDAEGVGLAAPQVGILRKVVTVDDRDGNRFALINPEIVYSQGSQIGFEGCLSIPDRQGKVERANEVKVKYIDVEGNESEIEAKEYLARILQHEIDHLNGILYSDIAEEMYEITDEDEDGEE</sequence>
<dbReference type="GO" id="GO:0046872">
    <property type="term" value="F:metal ion binding"/>
    <property type="evidence" value="ECO:0007669"/>
    <property type="project" value="UniProtKB-KW"/>
</dbReference>
<dbReference type="InterPro" id="IPR036821">
    <property type="entry name" value="Peptide_deformylase_sf"/>
</dbReference>
<name>A0A437S6Y7_9FIRM</name>
<evidence type="ECO:0000256" key="2">
    <source>
        <dbReference type="HAMAP-Rule" id="MF_00163"/>
    </source>
</evidence>
<dbReference type="PIRSF" id="PIRSF004749">
    <property type="entry name" value="Pep_def"/>
    <property type="match status" value="1"/>
</dbReference>
<keyword evidence="2" id="KW-0648">Protein biosynthesis</keyword>
<comment type="catalytic activity">
    <reaction evidence="2">
        <text>N-terminal N-formyl-L-methionyl-[peptide] + H2O = N-terminal L-methionyl-[peptide] + formate</text>
        <dbReference type="Rhea" id="RHEA:24420"/>
        <dbReference type="Rhea" id="RHEA-COMP:10639"/>
        <dbReference type="Rhea" id="RHEA-COMP:10640"/>
        <dbReference type="ChEBI" id="CHEBI:15377"/>
        <dbReference type="ChEBI" id="CHEBI:15740"/>
        <dbReference type="ChEBI" id="CHEBI:49298"/>
        <dbReference type="ChEBI" id="CHEBI:64731"/>
        <dbReference type="EC" id="3.5.1.88"/>
    </reaction>
</comment>
<dbReference type="GO" id="GO:0006412">
    <property type="term" value="P:translation"/>
    <property type="evidence" value="ECO:0007669"/>
    <property type="project" value="UniProtKB-UniRule"/>
</dbReference>
<keyword evidence="2" id="KW-0479">Metal-binding</keyword>
<dbReference type="NCBIfam" id="NF001159">
    <property type="entry name" value="PRK00150.1-3"/>
    <property type="match status" value="1"/>
</dbReference>
<dbReference type="HAMAP" id="MF_00163">
    <property type="entry name" value="Pep_deformylase"/>
    <property type="match status" value="1"/>
</dbReference>